<dbReference type="GO" id="GO:0012505">
    <property type="term" value="C:endomembrane system"/>
    <property type="evidence" value="ECO:0007669"/>
    <property type="project" value="UniProtKB-SubCell"/>
</dbReference>
<comment type="caution">
    <text evidence="15">The sequence shown here is derived from an EMBL/GenBank/DDBJ whole genome shotgun (WGS) entry which is preliminary data.</text>
</comment>
<proteinExistence type="inferred from homology"/>
<gene>
    <name evidence="15" type="ORF">GBAR_LOCUS15198</name>
</gene>
<sequence>MAAGLLKSGEVAGGERVGELYQNINPRVVDLATGEYVDGVDPVAYDQRQAAKDPAQSAVVPTDVDIANVRRRALHASVYLVSQKDKIKRDVLFGPLFDSNPIALLSLGICSALAVTTKLETTVTMCLAVIFVLCCSNVAVSLIRSFIPANIRIIVEMTIIASLVIVVDQFLRAYAFEISKQLSVFVGLIITNCIIMGRAEAFALQNGPGLSFLDGLGNALGYSVILMVVGVLRELFGSGSLFGAQMFALATEGGWYAPNGLMLLPPSAFFIIGLFIWALRSWKSEQEVQTAFGLGIAVIVVQTVTVPANNLIYQYLLKEDALAWAGLSGVDLTFVGLISYIGIIAAMVQILEMFLDKFVPSLYNALGIFLPLITVNCAILGGSLFMVERDYNLGESVVFGFGSGFGWALAIVALAGIREKMKYSDVPPGLRGLGITFITVGLMSLAFMSFSGIQL</sequence>
<evidence type="ECO:0000256" key="6">
    <source>
        <dbReference type="ARBA" id="ARBA00022967"/>
    </source>
</evidence>
<feature type="transmembrane region" description="Helical" evidence="14">
    <location>
        <begin position="291"/>
        <end position="312"/>
    </location>
</feature>
<evidence type="ECO:0000256" key="7">
    <source>
        <dbReference type="ARBA" id="ARBA00022989"/>
    </source>
</evidence>
<keyword evidence="16" id="KW-1185">Reference proteome</keyword>
<keyword evidence="12 14" id="KW-0472">Membrane</keyword>
<keyword evidence="11" id="KW-0830">Ubiquinone</keyword>
<feature type="transmembrane region" description="Helical" evidence="14">
    <location>
        <begin position="429"/>
        <end position="450"/>
    </location>
</feature>
<keyword evidence="9" id="KW-0915">Sodium</keyword>
<dbReference type="Proteomes" id="UP001174909">
    <property type="component" value="Unassembled WGS sequence"/>
</dbReference>
<dbReference type="NCBIfam" id="TIGR01939">
    <property type="entry name" value="nqrD"/>
    <property type="match status" value="1"/>
</dbReference>
<evidence type="ECO:0000256" key="10">
    <source>
        <dbReference type="ARBA" id="ARBA00023065"/>
    </source>
</evidence>
<comment type="subcellular location">
    <subcellularLocation>
        <location evidence="1">Endomembrane system</location>
        <topology evidence="1">Multi-pass membrane protein</topology>
    </subcellularLocation>
</comment>
<dbReference type="GO" id="GO:0022904">
    <property type="term" value="P:respiratory electron transport chain"/>
    <property type="evidence" value="ECO:0007669"/>
    <property type="project" value="InterPro"/>
</dbReference>
<feature type="transmembrane region" description="Helical" evidence="14">
    <location>
        <begin position="397"/>
        <end position="417"/>
    </location>
</feature>
<dbReference type="EMBL" id="CASHTH010002215">
    <property type="protein sequence ID" value="CAI8026455.1"/>
    <property type="molecule type" value="Genomic_DNA"/>
</dbReference>
<dbReference type="GO" id="GO:0016655">
    <property type="term" value="F:oxidoreductase activity, acting on NAD(P)H, quinone or similar compound as acceptor"/>
    <property type="evidence" value="ECO:0007669"/>
    <property type="project" value="InterPro"/>
</dbReference>
<evidence type="ECO:0000256" key="8">
    <source>
        <dbReference type="ARBA" id="ARBA00023027"/>
    </source>
</evidence>
<evidence type="ECO:0000256" key="11">
    <source>
        <dbReference type="ARBA" id="ARBA00023075"/>
    </source>
</evidence>
<evidence type="ECO:0000313" key="15">
    <source>
        <dbReference type="EMBL" id="CAI8026455.1"/>
    </source>
</evidence>
<reference evidence="15" key="1">
    <citation type="submission" date="2023-03" db="EMBL/GenBank/DDBJ databases">
        <authorList>
            <person name="Steffen K."/>
            <person name="Cardenas P."/>
        </authorList>
    </citation>
    <scope>NUCLEOTIDE SEQUENCE</scope>
</reference>
<dbReference type="AlphaFoldDB" id="A0AA35WTT2"/>
<name>A0AA35WTT2_GEOBA</name>
<evidence type="ECO:0000256" key="9">
    <source>
        <dbReference type="ARBA" id="ARBA00023053"/>
    </source>
</evidence>
<protein>
    <submittedName>
        <fullName evidence="15">Na(+)-translocating NADH-quinone reductase subunit E</fullName>
    </submittedName>
</protein>
<dbReference type="InterPro" id="IPR011292">
    <property type="entry name" value="NqrD"/>
</dbReference>
<evidence type="ECO:0000256" key="2">
    <source>
        <dbReference type="ARBA" id="ARBA00022448"/>
    </source>
</evidence>
<keyword evidence="3" id="KW-1003">Cell membrane</keyword>
<keyword evidence="4" id="KW-0997">Cell inner membrane</keyword>
<dbReference type="PANTHER" id="PTHR30586:SF1">
    <property type="entry name" value="NA(+)-TRANSLOCATING NADH-QUINONE REDUCTASE SUBUNIT D"/>
    <property type="match status" value="1"/>
</dbReference>
<organism evidence="15 16">
    <name type="scientific">Geodia barretti</name>
    <name type="common">Barrett's horny sponge</name>
    <dbReference type="NCBI Taxonomy" id="519541"/>
    <lineage>
        <taxon>Eukaryota</taxon>
        <taxon>Metazoa</taxon>
        <taxon>Porifera</taxon>
        <taxon>Demospongiae</taxon>
        <taxon>Heteroscleromorpha</taxon>
        <taxon>Tetractinellida</taxon>
        <taxon>Astrophorina</taxon>
        <taxon>Geodiidae</taxon>
        <taxon>Geodia</taxon>
    </lineage>
</organism>
<evidence type="ECO:0000313" key="16">
    <source>
        <dbReference type="Proteomes" id="UP001174909"/>
    </source>
</evidence>
<feature type="transmembrane region" description="Helical" evidence="14">
    <location>
        <begin position="256"/>
        <end position="279"/>
    </location>
</feature>
<evidence type="ECO:0000256" key="3">
    <source>
        <dbReference type="ARBA" id="ARBA00022475"/>
    </source>
</evidence>
<evidence type="ECO:0000256" key="13">
    <source>
        <dbReference type="ARBA" id="ARBA00023201"/>
    </source>
</evidence>
<keyword evidence="7 14" id="KW-1133">Transmembrane helix</keyword>
<feature type="transmembrane region" description="Helical" evidence="14">
    <location>
        <begin position="121"/>
        <end position="142"/>
    </location>
</feature>
<keyword evidence="6" id="KW-1278">Translocase</keyword>
<dbReference type="NCBIfam" id="NF006777">
    <property type="entry name" value="PRK09292.1"/>
    <property type="match status" value="1"/>
</dbReference>
<dbReference type="InterPro" id="IPR010967">
    <property type="entry name" value="NqrE"/>
</dbReference>
<keyword evidence="2" id="KW-0813">Transport</keyword>
<dbReference type="PANTHER" id="PTHR30586">
    <property type="entry name" value="ELECTRON TRANSPORT COMPLEX PROTEIN RNFE"/>
    <property type="match status" value="1"/>
</dbReference>
<feature type="transmembrane region" description="Helical" evidence="14">
    <location>
        <begin position="332"/>
        <end position="355"/>
    </location>
</feature>
<accession>A0AA35WTT2</accession>
<dbReference type="GO" id="GO:0005886">
    <property type="term" value="C:plasma membrane"/>
    <property type="evidence" value="ECO:0007669"/>
    <property type="project" value="TreeGrafter"/>
</dbReference>
<dbReference type="InterPro" id="IPR003667">
    <property type="entry name" value="NqrDE/RnfAE"/>
</dbReference>
<evidence type="ECO:0000256" key="1">
    <source>
        <dbReference type="ARBA" id="ARBA00004127"/>
    </source>
</evidence>
<keyword evidence="13" id="KW-0739">Sodium transport</keyword>
<feature type="transmembrane region" description="Helical" evidence="14">
    <location>
        <begin position="216"/>
        <end position="236"/>
    </location>
</feature>
<dbReference type="Pfam" id="PF02508">
    <property type="entry name" value="Rnf-Nqr"/>
    <property type="match status" value="2"/>
</dbReference>
<dbReference type="HAMAP" id="MF_00428">
    <property type="entry name" value="NqrD"/>
    <property type="match status" value="1"/>
</dbReference>
<feature type="transmembrane region" description="Helical" evidence="14">
    <location>
        <begin position="182"/>
        <end position="204"/>
    </location>
</feature>
<evidence type="ECO:0000256" key="4">
    <source>
        <dbReference type="ARBA" id="ARBA00022519"/>
    </source>
</evidence>
<evidence type="ECO:0000256" key="12">
    <source>
        <dbReference type="ARBA" id="ARBA00023136"/>
    </source>
</evidence>
<dbReference type="NCBIfam" id="TIGR01940">
    <property type="entry name" value="nqrE"/>
    <property type="match status" value="1"/>
</dbReference>
<keyword evidence="10" id="KW-0406">Ion transport</keyword>
<feature type="transmembrane region" description="Helical" evidence="14">
    <location>
        <begin position="362"/>
        <end position="385"/>
    </location>
</feature>
<keyword evidence="8" id="KW-0520">NAD</keyword>
<evidence type="ECO:0000256" key="5">
    <source>
        <dbReference type="ARBA" id="ARBA00022692"/>
    </source>
</evidence>
<evidence type="ECO:0000256" key="14">
    <source>
        <dbReference type="SAM" id="Phobius"/>
    </source>
</evidence>
<keyword evidence="5 14" id="KW-0812">Transmembrane</keyword>
<feature type="transmembrane region" description="Helical" evidence="14">
    <location>
        <begin position="154"/>
        <end position="176"/>
    </location>
</feature>